<dbReference type="InterPro" id="IPR040521">
    <property type="entry name" value="KDZ"/>
</dbReference>
<evidence type="ECO:0008006" key="3">
    <source>
        <dbReference type="Google" id="ProtNLM"/>
    </source>
</evidence>
<evidence type="ECO:0000313" key="2">
    <source>
        <dbReference type="Proteomes" id="UP000054485"/>
    </source>
</evidence>
<dbReference type="AlphaFoldDB" id="A0A0C9ZRB3"/>
<dbReference type="InParanoid" id="A0A0C9ZRB3"/>
<dbReference type="EMBL" id="KN835308">
    <property type="protein sequence ID" value="KIK40285.1"/>
    <property type="molecule type" value="Genomic_DNA"/>
</dbReference>
<dbReference type="PROSITE" id="PS51257">
    <property type="entry name" value="PROKAR_LIPOPROTEIN"/>
    <property type="match status" value="1"/>
</dbReference>
<proteinExistence type="predicted"/>
<sequence length="527" mass="59299">MTVLCRSGPQTSSAGLSCIRHNQHEAEQLRAQQAQGKPYCLCLLLAAEVAIETGTFFDADNFHDSSQDHFNSTAHDSDSDTNSIHTREVRNANMHAAWSAQIHVLADAYLHWKHSPRDNTESHQAVHRFHIIKIDIFNYHPVFGLLGCSPTTPTVAITLQCLELCHQLRHRQSSFSIQAFTKVLCALHNVTYIKSFHEQFTIAFNVYLAIIREVQSRIDVALGRSDPDWRLHNSCPACTVKQPDKVPLFPASLSAMDGNNSAKRMDSVGSTDHRIFPSRYMITSSDVDRFKDDVSLSANSASGSENTVHMFEQTGIFLSACRHGIIQTLTEMRCSGELAKYPLATINKLIDVFGDHLGIGTNIGCSLRKTKAADHHLILAVNAFHGHAHNHKCQLQHHPLYLCGFGLEDLETCERVFTASNAAAPLIHHASHFHYVQFLELHFGQWDIDKYLELSWFLLNNYKQALTMISDYTKELEAYCATFPEEELDFESWIAEEFAYLEAVAVEPAQDATAVEYIEALKKLEKC</sequence>
<dbReference type="STRING" id="930992.A0A0C9ZRB3"/>
<evidence type="ECO:0000313" key="1">
    <source>
        <dbReference type="EMBL" id="KIK40285.1"/>
    </source>
</evidence>
<name>A0A0C9ZRB3_9AGAM</name>
<dbReference type="OrthoDB" id="2505969at2759"/>
<reference evidence="1 2" key="1">
    <citation type="submission" date="2014-04" db="EMBL/GenBank/DDBJ databases">
        <authorList>
            <consortium name="DOE Joint Genome Institute"/>
            <person name="Kuo A."/>
            <person name="Ruytinx J."/>
            <person name="Rineau F."/>
            <person name="Colpaert J."/>
            <person name="Kohler A."/>
            <person name="Nagy L.G."/>
            <person name="Floudas D."/>
            <person name="Copeland A."/>
            <person name="Barry K.W."/>
            <person name="Cichocki N."/>
            <person name="Veneault-Fourrey C."/>
            <person name="LaButti K."/>
            <person name="Lindquist E.A."/>
            <person name="Lipzen A."/>
            <person name="Lundell T."/>
            <person name="Morin E."/>
            <person name="Murat C."/>
            <person name="Sun H."/>
            <person name="Tunlid A."/>
            <person name="Henrissat B."/>
            <person name="Grigoriev I.V."/>
            <person name="Hibbett D.S."/>
            <person name="Martin F."/>
            <person name="Nordberg H.P."/>
            <person name="Cantor M.N."/>
            <person name="Hua S.X."/>
        </authorList>
    </citation>
    <scope>NUCLEOTIDE SEQUENCE [LARGE SCALE GENOMIC DNA]</scope>
    <source>
        <strain evidence="1 2">UH-Slu-Lm8-n1</strain>
    </source>
</reference>
<dbReference type="HOGENOM" id="CLU_516977_0_0_1"/>
<organism evidence="1 2">
    <name type="scientific">Suillus luteus UH-Slu-Lm8-n1</name>
    <dbReference type="NCBI Taxonomy" id="930992"/>
    <lineage>
        <taxon>Eukaryota</taxon>
        <taxon>Fungi</taxon>
        <taxon>Dikarya</taxon>
        <taxon>Basidiomycota</taxon>
        <taxon>Agaricomycotina</taxon>
        <taxon>Agaricomycetes</taxon>
        <taxon>Agaricomycetidae</taxon>
        <taxon>Boletales</taxon>
        <taxon>Suillineae</taxon>
        <taxon>Suillaceae</taxon>
        <taxon>Suillus</taxon>
    </lineage>
</organism>
<dbReference type="Proteomes" id="UP000054485">
    <property type="component" value="Unassembled WGS sequence"/>
</dbReference>
<dbReference type="PANTHER" id="PTHR33096:SF1">
    <property type="entry name" value="CXC1-LIKE CYSTEINE CLUSTER ASSOCIATED WITH KDZ TRANSPOSASES DOMAIN-CONTAINING PROTEIN"/>
    <property type="match status" value="1"/>
</dbReference>
<protein>
    <recommendedName>
        <fullName evidence="3">CxC2-like cysteine cluster KDZ transposase-associated domain-containing protein</fullName>
    </recommendedName>
</protein>
<gene>
    <name evidence="1" type="ORF">CY34DRAFT_24885</name>
</gene>
<dbReference type="Pfam" id="PF18758">
    <property type="entry name" value="KDZ"/>
    <property type="match status" value="1"/>
</dbReference>
<keyword evidence="2" id="KW-1185">Reference proteome</keyword>
<reference evidence="2" key="2">
    <citation type="submission" date="2015-01" db="EMBL/GenBank/DDBJ databases">
        <title>Evolutionary Origins and Diversification of the Mycorrhizal Mutualists.</title>
        <authorList>
            <consortium name="DOE Joint Genome Institute"/>
            <consortium name="Mycorrhizal Genomics Consortium"/>
            <person name="Kohler A."/>
            <person name="Kuo A."/>
            <person name="Nagy L.G."/>
            <person name="Floudas D."/>
            <person name="Copeland A."/>
            <person name="Barry K.W."/>
            <person name="Cichocki N."/>
            <person name="Veneault-Fourrey C."/>
            <person name="LaButti K."/>
            <person name="Lindquist E.A."/>
            <person name="Lipzen A."/>
            <person name="Lundell T."/>
            <person name="Morin E."/>
            <person name="Murat C."/>
            <person name="Riley R."/>
            <person name="Ohm R."/>
            <person name="Sun H."/>
            <person name="Tunlid A."/>
            <person name="Henrissat B."/>
            <person name="Grigoriev I.V."/>
            <person name="Hibbett D.S."/>
            <person name="Martin F."/>
        </authorList>
    </citation>
    <scope>NUCLEOTIDE SEQUENCE [LARGE SCALE GENOMIC DNA]</scope>
    <source>
        <strain evidence="2">UH-Slu-Lm8-n1</strain>
    </source>
</reference>
<accession>A0A0C9ZRB3</accession>
<dbReference type="PANTHER" id="PTHR33096">
    <property type="entry name" value="CXC2 DOMAIN-CONTAINING PROTEIN"/>
    <property type="match status" value="1"/>
</dbReference>